<dbReference type="GO" id="GO:0001671">
    <property type="term" value="F:ATPase activator activity"/>
    <property type="evidence" value="ECO:0007669"/>
    <property type="project" value="InterPro"/>
</dbReference>
<evidence type="ECO:0000259" key="4">
    <source>
        <dbReference type="PROSITE" id="PS50076"/>
    </source>
</evidence>
<comment type="similarity">
    <text evidence="1">Belongs to the HscB family.</text>
</comment>
<dbReference type="Proteomes" id="UP000054097">
    <property type="component" value="Unassembled WGS sequence"/>
</dbReference>
<dbReference type="STRING" id="933852.A0A0C2X724"/>
<dbReference type="InterPro" id="IPR009073">
    <property type="entry name" value="HscB_oligo_C"/>
</dbReference>
<accession>A0A0C2X724</accession>
<dbReference type="GO" id="GO:0051259">
    <property type="term" value="P:protein complex oligomerization"/>
    <property type="evidence" value="ECO:0007669"/>
    <property type="project" value="InterPro"/>
</dbReference>
<proteinExistence type="inferred from homology"/>
<reference evidence="5 6" key="1">
    <citation type="submission" date="2014-04" db="EMBL/GenBank/DDBJ databases">
        <authorList>
            <consortium name="DOE Joint Genome Institute"/>
            <person name="Kuo A."/>
            <person name="Zuccaro A."/>
            <person name="Kohler A."/>
            <person name="Nagy L.G."/>
            <person name="Floudas D."/>
            <person name="Copeland A."/>
            <person name="Barry K.W."/>
            <person name="Cichocki N."/>
            <person name="Veneault-Fourrey C."/>
            <person name="LaButti K."/>
            <person name="Lindquist E.A."/>
            <person name="Lipzen A."/>
            <person name="Lundell T."/>
            <person name="Morin E."/>
            <person name="Murat C."/>
            <person name="Sun H."/>
            <person name="Tunlid A."/>
            <person name="Henrissat B."/>
            <person name="Grigoriev I.V."/>
            <person name="Hibbett D.S."/>
            <person name="Martin F."/>
            <person name="Nordberg H.P."/>
            <person name="Cantor M.N."/>
            <person name="Hua S.X."/>
        </authorList>
    </citation>
    <scope>NUCLEOTIDE SEQUENCE [LARGE SCALE GENOMIC DNA]</scope>
    <source>
        <strain evidence="5 6">MAFF 305830</strain>
    </source>
</reference>
<dbReference type="InterPro" id="IPR001623">
    <property type="entry name" value="DnaJ_domain"/>
</dbReference>
<keyword evidence="2" id="KW-0143">Chaperone</keyword>
<dbReference type="Pfam" id="PF07743">
    <property type="entry name" value="HSCB_C"/>
    <property type="match status" value="1"/>
</dbReference>
<dbReference type="PROSITE" id="PS50076">
    <property type="entry name" value="DNAJ_2"/>
    <property type="match status" value="1"/>
</dbReference>
<dbReference type="InterPro" id="IPR036869">
    <property type="entry name" value="J_dom_sf"/>
</dbReference>
<dbReference type="OrthoDB" id="448954at2759"/>
<dbReference type="SMART" id="SM00271">
    <property type="entry name" value="DnaJ"/>
    <property type="match status" value="1"/>
</dbReference>
<dbReference type="CDD" id="cd06257">
    <property type="entry name" value="DnaJ"/>
    <property type="match status" value="1"/>
</dbReference>
<name>A0A0C2X724_SERVB</name>
<protein>
    <recommendedName>
        <fullName evidence="4">J domain-containing protein</fullName>
    </recommendedName>
</protein>
<keyword evidence="3" id="KW-0175">Coiled coil</keyword>
<gene>
    <name evidence="5" type="ORF">M408DRAFT_331386</name>
</gene>
<evidence type="ECO:0000256" key="1">
    <source>
        <dbReference type="ARBA" id="ARBA00010476"/>
    </source>
</evidence>
<dbReference type="Gene3D" id="1.10.287.110">
    <property type="entry name" value="DnaJ domain"/>
    <property type="match status" value="1"/>
</dbReference>
<dbReference type="EMBL" id="KN824317">
    <property type="protein sequence ID" value="KIM25077.1"/>
    <property type="molecule type" value="Genomic_DNA"/>
</dbReference>
<dbReference type="NCBIfam" id="TIGR00714">
    <property type="entry name" value="hscB"/>
    <property type="match status" value="1"/>
</dbReference>
<sequence length="261" mass="29921">MHRLRLIAQPSTSTRSVFFIGKRMLHVSPQSCKRTQDTAPLYQLHARWPKANCPSCNAPLTTSLPTCNNCGYIAPLPSSSKVDYFALFGLPTVKTNENISETEDITRNAFNVDPKELRRRFLQLQKLCHPDRWAQKSPEAAEAAAGQSALLNKAYQTLLSPRKRGEYILSQHGVDILEADNMDEEQDLMLQVMEAREELEEAEGEEVKELLEVNRERIEKATMELENAIAYEDWEEAKRAVIRLRYWESFQRAGTQQDVDH</sequence>
<dbReference type="SUPFAM" id="SSF46565">
    <property type="entry name" value="Chaperone J-domain"/>
    <property type="match status" value="1"/>
</dbReference>
<dbReference type="GO" id="GO:0005739">
    <property type="term" value="C:mitochondrion"/>
    <property type="evidence" value="ECO:0007669"/>
    <property type="project" value="TreeGrafter"/>
</dbReference>
<evidence type="ECO:0000313" key="5">
    <source>
        <dbReference type="EMBL" id="KIM25077.1"/>
    </source>
</evidence>
<feature type="domain" description="J" evidence="4">
    <location>
        <begin position="83"/>
        <end position="173"/>
    </location>
</feature>
<reference evidence="6" key="2">
    <citation type="submission" date="2015-01" db="EMBL/GenBank/DDBJ databases">
        <title>Evolutionary Origins and Diversification of the Mycorrhizal Mutualists.</title>
        <authorList>
            <consortium name="DOE Joint Genome Institute"/>
            <consortium name="Mycorrhizal Genomics Consortium"/>
            <person name="Kohler A."/>
            <person name="Kuo A."/>
            <person name="Nagy L.G."/>
            <person name="Floudas D."/>
            <person name="Copeland A."/>
            <person name="Barry K.W."/>
            <person name="Cichocki N."/>
            <person name="Veneault-Fourrey C."/>
            <person name="LaButti K."/>
            <person name="Lindquist E.A."/>
            <person name="Lipzen A."/>
            <person name="Lundell T."/>
            <person name="Morin E."/>
            <person name="Murat C."/>
            <person name="Riley R."/>
            <person name="Ohm R."/>
            <person name="Sun H."/>
            <person name="Tunlid A."/>
            <person name="Henrissat B."/>
            <person name="Grigoriev I.V."/>
            <person name="Hibbett D.S."/>
            <person name="Martin F."/>
        </authorList>
    </citation>
    <scope>NUCLEOTIDE SEQUENCE [LARGE SCALE GENOMIC DNA]</scope>
    <source>
        <strain evidence="6">MAFF 305830</strain>
    </source>
</reference>
<feature type="coiled-coil region" evidence="3">
    <location>
        <begin position="182"/>
        <end position="228"/>
    </location>
</feature>
<dbReference type="InterPro" id="IPR036386">
    <property type="entry name" value="HscB_C_sf"/>
</dbReference>
<evidence type="ECO:0000256" key="2">
    <source>
        <dbReference type="ARBA" id="ARBA00023186"/>
    </source>
</evidence>
<dbReference type="InterPro" id="IPR004640">
    <property type="entry name" value="HscB"/>
</dbReference>
<dbReference type="PANTHER" id="PTHR14021">
    <property type="entry name" value="IRON-SULFUR CLUSTER CO-CHAPERONE PROTEIN HSCB"/>
    <property type="match status" value="1"/>
</dbReference>
<evidence type="ECO:0000313" key="6">
    <source>
        <dbReference type="Proteomes" id="UP000054097"/>
    </source>
</evidence>
<dbReference type="GO" id="GO:0051087">
    <property type="term" value="F:protein-folding chaperone binding"/>
    <property type="evidence" value="ECO:0007669"/>
    <property type="project" value="InterPro"/>
</dbReference>
<evidence type="ECO:0000256" key="3">
    <source>
        <dbReference type="SAM" id="Coils"/>
    </source>
</evidence>
<dbReference type="PANTHER" id="PTHR14021:SF15">
    <property type="entry name" value="IRON-SULFUR CLUSTER CO-CHAPERONE PROTEIN HSCB"/>
    <property type="match status" value="1"/>
</dbReference>
<dbReference type="Gene3D" id="1.20.1280.20">
    <property type="entry name" value="HscB, C-terminal domain"/>
    <property type="match status" value="1"/>
</dbReference>
<dbReference type="HOGENOM" id="CLU_068529_0_2_1"/>
<dbReference type="AlphaFoldDB" id="A0A0C2X724"/>
<organism evidence="5 6">
    <name type="scientific">Serendipita vermifera MAFF 305830</name>
    <dbReference type="NCBI Taxonomy" id="933852"/>
    <lineage>
        <taxon>Eukaryota</taxon>
        <taxon>Fungi</taxon>
        <taxon>Dikarya</taxon>
        <taxon>Basidiomycota</taxon>
        <taxon>Agaricomycotina</taxon>
        <taxon>Agaricomycetes</taxon>
        <taxon>Sebacinales</taxon>
        <taxon>Serendipitaceae</taxon>
        <taxon>Serendipita</taxon>
    </lineage>
</organism>
<dbReference type="SUPFAM" id="SSF47144">
    <property type="entry name" value="HSC20 (HSCB), C-terminal oligomerisation domain"/>
    <property type="match status" value="1"/>
</dbReference>
<dbReference type="Pfam" id="PF00226">
    <property type="entry name" value="DnaJ"/>
    <property type="match status" value="1"/>
</dbReference>
<dbReference type="GO" id="GO:0044571">
    <property type="term" value="P:[2Fe-2S] cluster assembly"/>
    <property type="evidence" value="ECO:0007669"/>
    <property type="project" value="InterPro"/>
</dbReference>
<keyword evidence="6" id="KW-1185">Reference proteome</keyword>